<protein>
    <submittedName>
        <fullName evidence="5">Helix-turn-helix transcriptional regulator</fullName>
    </submittedName>
</protein>
<evidence type="ECO:0000256" key="2">
    <source>
        <dbReference type="ARBA" id="ARBA00023125"/>
    </source>
</evidence>
<dbReference type="Gene3D" id="1.10.10.60">
    <property type="entry name" value="Homeodomain-like"/>
    <property type="match status" value="2"/>
</dbReference>
<name>A0ABX7H0B9_9GAMM</name>
<dbReference type="PRINTS" id="PR00032">
    <property type="entry name" value="HTHARAC"/>
</dbReference>
<dbReference type="Proteomes" id="UP000663181">
    <property type="component" value="Chromosome"/>
</dbReference>
<keyword evidence="2" id="KW-0238">DNA-binding</keyword>
<dbReference type="EMBL" id="CP064030">
    <property type="protein sequence ID" value="QRN55524.1"/>
    <property type="molecule type" value="Genomic_DNA"/>
</dbReference>
<dbReference type="InterPro" id="IPR009057">
    <property type="entry name" value="Homeodomain-like_sf"/>
</dbReference>
<evidence type="ECO:0000313" key="5">
    <source>
        <dbReference type="EMBL" id="QRN55524.1"/>
    </source>
</evidence>
<dbReference type="SUPFAM" id="SSF46689">
    <property type="entry name" value="Homeodomain-like"/>
    <property type="match status" value="2"/>
</dbReference>
<reference evidence="5 6" key="1">
    <citation type="submission" date="2020-10" db="EMBL/GenBank/DDBJ databases">
        <title>Phylogeny of dyella-like bacteria.</title>
        <authorList>
            <person name="Fu J."/>
        </authorList>
    </citation>
    <scope>NUCLEOTIDE SEQUENCE [LARGE SCALE GENOMIC DNA]</scope>
    <source>
        <strain evidence="5 6">DHOB09</strain>
    </source>
</reference>
<dbReference type="SMART" id="SM00342">
    <property type="entry name" value="HTH_ARAC"/>
    <property type="match status" value="1"/>
</dbReference>
<keyword evidence="6" id="KW-1185">Reference proteome</keyword>
<dbReference type="PROSITE" id="PS00041">
    <property type="entry name" value="HTH_ARAC_FAMILY_1"/>
    <property type="match status" value="1"/>
</dbReference>
<accession>A0ABX7H0B9</accession>
<dbReference type="PANTHER" id="PTHR46796:SF14">
    <property type="entry name" value="TRANSCRIPTIONAL REGULATORY PROTEIN"/>
    <property type="match status" value="1"/>
</dbReference>
<dbReference type="InterPro" id="IPR050204">
    <property type="entry name" value="AraC_XylS_family_regulators"/>
</dbReference>
<dbReference type="InterPro" id="IPR018060">
    <property type="entry name" value="HTH_AraC"/>
</dbReference>
<evidence type="ECO:0000259" key="4">
    <source>
        <dbReference type="PROSITE" id="PS01124"/>
    </source>
</evidence>
<evidence type="ECO:0000256" key="3">
    <source>
        <dbReference type="ARBA" id="ARBA00023163"/>
    </source>
</evidence>
<feature type="domain" description="HTH araC/xylS-type" evidence="4">
    <location>
        <begin position="201"/>
        <end position="299"/>
    </location>
</feature>
<dbReference type="Pfam" id="PF12833">
    <property type="entry name" value="HTH_18"/>
    <property type="match status" value="1"/>
</dbReference>
<evidence type="ECO:0000256" key="1">
    <source>
        <dbReference type="ARBA" id="ARBA00023015"/>
    </source>
</evidence>
<dbReference type="RefSeq" id="WP_188799090.1">
    <property type="nucleotide sequence ID" value="NZ_BMIZ01000001.1"/>
</dbReference>
<dbReference type="PROSITE" id="PS01124">
    <property type="entry name" value="HTH_ARAC_FAMILY_2"/>
    <property type="match status" value="1"/>
</dbReference>
<keyword evidence="1" id="KW-0805">Transcription regulation</keyword>
<organism evidence="5 6">
    <name type="scientific">Dyella caseinilytica</name>
    <dbReference type="NCBI Taxonomy" id="1849581"/>
    <lineage>
        <taxon>Bacteria</taxon>
        <taxon>Pseudomonadati</taxon>
        <taxon>Pseudomonadota</taxon>
        <taxon>Gammaproteobacteria</taxon>
        <taxon>Lysobacterales</taxon>
        <taxon>Rhodanobacteraceae</taxon>
        <taxon>Dyella</taxon>
    </lineage>
</organism>
<sequence>MYNGAYGDRLGHSFRLNNPPVLYSRTRRGICLAVTELRIDRGGYGMTSPMGREDAYLVCLNLRKQSTHELWCDGHSVCSTSYEGGTTYILDLRRDPIAYIGDPLHSLYFYMPRSAIVEASEELGSNNIASLAFDPGECFLDAIIGSIGQTLLPIFDKATSVNQALVDHLLQGMCAYMASTYSGSSARPDIVKGTLAPWQQRLVTQMMRERIFEGISINELAEACGLSAGALARGFKKSTGMSPHQWLLSRRVDLALELMADPDMSLAEIAFNAGFSDQSHFSRVFTQKMGVAPGAWRKSQANTRRVEAA</sequence>
<proteinExistence type="predicted"/>
<dbReference type="PANTHER" id="PTHR46796">
    <property type="entry name" value="HTH-TYPE TRANSCRIPTIONAL ACTIVATOR RHAS-RELATED"/>
    <property type="match status" value="1"/>
</dbReference>
<dbReference type="InterPro" id="IPR018062">
    <property type="entry name" value="HTH_AraC-typ_CS"/>
</dbReference>
<evidence type="ECO:0000313" key="6">
    <source>
        <dbReference type="Proteomes" id="UP000663181"/>
    </source>
</evidence>
<dbReference type="InterPro" id="IPR020449">
    <property type="entry name" value="Tscrpt_reg_AraC-type_HTH"/>
</dbReference>
<gene>
    <name evidence="5" type="ORF">ISN74_09470</name>
</gene>
<keyword evidence="3" id="KW-0804">Transcription</keyword>